<dbReference type="NCBIfam" id="TIGR03696">
    <property type="entry name" value="Rhs_assc_core"/>
    <property type="match status" value="1"/>
</dbReference>
<organism evidence="1 2">
    <name type="scientific">Chryseobacterium formosense</name>
    <dbReference type="NCBI Taxonomy" id="236814"/>
    <lineage>
        <taxon>Bacteria</taxon>
        <taxon>Pseudomonadati</taxon>
        <taxon>Bacteroidota</taxon>
        <taxon>Flavobacteriia</taxon>
        <taxon>Flavobacteriales</taxon>
        <taxon>Weeksellaceae</taxon>
        <taxon>Chryseobacterium group</taxon>
        <taxon>Chryseobacterium</taxon>
    </lineage>
</organism>
<dbReference type="AlphaFoldDB" id="A0A085Z3B5"/>
<comment type="caution">
    <text evidence="1">The sequence shown here is derived from an EMBL/GenBank/DDBJ whole genome shotgun (WGS) entry which is preliminary data.</text>
</comment>
<gene>
    <name evidence="1" type="ORF">IX39_16110</name>
</gene>
<reference evidence="1 2" key="1">
    <citation type="submission" date="2014-07" db="EMBL/GenBank/DDBJ databases">
        <title>Genome of Chryseobacterium formosense LMG 24722.</title>
        <authorList>
            <person name="Pipes S.E."/>
            <person name="Stropko S.J."/>
            <person name="Newman J.D."/>
        </authorList>
    </citation>
    <scope>NUCLEOTIDE SEQUENCE [LARGE SCALE GENOMIC DNA]</scope>
    <source>
        <strain evidence="1 2">LMG 24722</strain>
    </source>
</reference>
<dbReference type="InterPro" id="IPR050708">
    <property type="entry name" value="T6SS_VgrG/RHS"/>
</dbReference>
<keyword evidence="2" id="KW-1185">Reference proteome</keyword>
<evidence type="ECO:0008006" key="3">
    <source>
        <dbReference type="Google" id="ProtNLM"/>
    </source>
</evidence>
<accession>A0A085Z3B5</accession>
<sequence length="353" mass="39254">MIISYADSDHDGNIRSRDQRIRECSDGNCIEYFIPGEIVSNNNYYPFGMLFDHNNQANSSNAYKMKYNGKELQETGMYDYGARFYMPDIGRWLSIDPLTEKMRRFSPYNYAWDNPIRFIDPDGMFATPPDDYLDVNGRYLGSDGAATKNVRVINRTDWNTISSDNGGSLSAIATQALQSSSSVVTVNNNQINSDINNANNETIADQSKERQVLVGLEVTRGDIPTAQVTSIRGEDGIKGNTKFSTEPFSDNAGNIIKETFFGTNLIALTQIHTHDVVDEPGKTNGPGTSLYDKQTSSDFNIPIHAVDSYMGVQKNGNAIQRVMPNGTKQNAGTTNNNTIGQDALRIYIDKQKR</sequence>
<dbReference type="RefSeq" id="WP_034678250.1">
    <property type="nucleotide sequence ID" value="NZ_FPAP01000002.1"/>
</dbReference>
<dbReference type="PANTHER" id="PTHR32305">
    <property type="match status" value="1"/>
</dbReference>
<dbReference type="STRING" id="236814.IX39_16110"/>
<proteinExistence type="predicted"/>
<dbReference type="OrthoDB" id="1160849at2"/>
<dbReference type="PANTHER" id="PTHR32305:SF15">
    <property type="entry name" value="PROTEIN RHSA-RELATED"/>
    <property type="match status" value="1"/>
</dbReference>
<dbReference type="InterPro" id="IPR022385">
    <property type="entry name" value="Rhs_assc_core"/>
</dbReference>
<dbReference type="EMBL" id="JPRP01000002">
    <property type="protein sequence ID" value="KFE98928.1"/>
    <property type="molecule type" value="Genomic_DNA"/>
</dbReference>
<evidence type="ECO:0000313" key="1">
    <source>
        <dbReference type="EMBL" id="KFE98928.1"/>
    </source>
</evidence>
<evidence type="ECO:0000313" key="2">
    <source>
        <dbReference type="Proteomes" id="UP000028713"/>
    </source>
</evidence>
<dbReference type="Gene3D" id="2.180.10.10">
    <property type="entry name" value="RHS repeat-associated core"/>
    <property type="match status" value="1"/>
</dbReference>
<name>A0A085Z3B5_9FLAO</name>
<dbReference type="eggNOG" id="COG3209">
    <property type="taxonomic scope" value="Bacteria"/>
</dbReference>
<protein>
    <recommendedName>
        <fullName evidence="3">RHS repeat-associated core domain-containing protein</fullName>
    </recommendedName>
</protein>
<dbReference type="Proteomes" id="UP000028713">
    <property type="component" value="Unassembled WGS sequence"/>
</dbReference>